<reference evidence="3 4" key="2">
    <citation type="journal article" date="2011" name="J. Bacteriol.">
        <title>Complete genome sequence of the anaerobic, halophilic alkalithermophile Natranaerobius thermophilus JW/NM-WN-LF.</title>
        <authorList>
            <person name="Zhao B."/>
            <person name="Mesbah N.M."/>
            <person name="Dalin E."/>
            <person name="Goodwin L."/>
            <person name="Nolan M."/>
            <person name="Pitluck S."/>
            <person name="Chertkov O."/>
            <person name="Brettin T.S."/>
            <person name="Han J."/>
            <person name="Larimer F.W."/>
            <person name="Land M.L."/>
            <person name="Hauser L."/>
            <person name="Kyrpides N."/>
            <person name="Wiegel J."/>
        </authorList>
    </citation>
    <scope>NUCLEOTIDE SEQUENCE [LARGE SCALE GENOMIC DNA]</scope>
    <source>
        <strain evidence="4">ATCC BAA-1301 / DSM 18059 / JW/NM-WN-LF</strain>
    </source>
</reference>
<dbReference type="STRING" id="457570.Nther_2832"/>
<reference evidence="3 4" key="1">
    <citation type="submission" date="2008-04" db="EMBL/GenBank/DDBJ databases">
        <title>Complete sequence of chromosome of Natranaerobius thermophilus JW/NM-WN-LF.</title>
        <authorList>
            <consortium name="US DOE Joint Genome Institute"/>
            <person name="Copeland A."/>
            <person name="Lucas S."/>
            <person name="Lapidus A."/>
            <person name="Glavina del Rio T."/>
            <person name="Dalin E."/>
            <person name="Tice H."/>
            <person name="Bruce D."/>
            <person name="Goodwin L."/>
            <person name="Pitluck S."/>
            <person name="Chertkov O."/>
            <person name="Brettin T."/>
            <person name="Detter J.C."/>
            <person name="Han C."/>
            <person name="Kuske C.R."/>
            <person name="Schmutz J."/>
            <person name="Larimer F."/>
            <person name="Land M."/>
            <person name="Hauser L."/>
            <person name="Kyrpides N."/>
            <person name="Lykidis A."/>
            <person name="Mesbah N.M."/>
            <person name="Wiegel J."/>
        </authorList>
    </citation>
    <scope>NUCLEOTIDE SEQUENCE [LARGE SCALE GENOMIC DNA]</scope>
    <source>
        <strain evidence="4">ATCC BAA-1301 / DSM 18059 / JW/NM-WN-LF</strain>
    </source>
</reference>
<dbReference type="eggNOG" id="COG3951">
    <property type="taxonomic scope" value="Bacteria"/>
</dbReference>
<dbReference type="AlphaFoldDB" id="B2A3F0"/>
<keyword evidence="4" id="KW-1185">Reference proteome</keyword>
<evidence type="ECO:0000259" key="2">
    <source>
        <dbReference type="Pfam" id="PF10135"/>
    </source>
</evidence>
<evidence type="ECO:0000313" key="3">
    <source>
        <dbReference type="EMBL" id="ACB86379.1"/>
    </source>
</evidence>
<dbReference type="PRINTS" id="PR01002">
    <property type="entry name" value="FLGFLGJ"/>
</dbReference>
<feature type="compositionally biased region" description="Polar residues" evidence="1">
    <location>
        <begin position="42"/>
        <end position="55"/>
    </location>
</feature>
<feature type="compositionally biased region" description="Basic and acidic residues" evidence="1">
    <location>
        <begin position="17"/>
        <end position="26"/>
    </location>
</feature>
<gene>
    <name evidence="3" type="ordered locus">Nther_2832</name>
</gene>
<proteinExistence type="predicted"/>
<evidence type="ECO:0000313" key="4">
    <source>
        <dbReference type="Proteomes" id="UP000001683"/>
    </source>
</evidence>
<protein>
    <submittedName>
        <fullName evidence="3">Rod binding protein-like protein</fullName>
    </submittedName>
</protein>
<dbReference type="OrthoDB" id="9796740at2"/>
<dbReference type="Pfam" id="PF10135">
    <property type="entry name" value="Rod-binding"/>
    <property type="match status" value="1"/>
</dbReference>
<dbReference type="KEGG" id="nth:Nther_2832"/>
<dbReference type="EMBL" id="CP001034">
    <property type="protein sequence ID" value="ACB86379.1"/>
    <property type="molecule type" value="Genomic_DNA"/>
</dbReference>
<dbReference type="RefSeq" id="WP_012449211.1">
    <property type="nucleotide sequence ID" value="NC_010718.1"/>
</dbReference>
<name>B2A3F0_NATTJ</name>
<feature type="region of interest" description="Disordered" evidence="1">
    <location>
        <begin position="1"/>
        <end position="63"/>
    </location>
</feature>
<dbReference type="Proteomes" id="UP000001683">
    <property type="component" value="Chromosome"/>
</dbReference>
<accession>B2A3F0</accession>
<organism evidence="3 4">
    <name type="scientific">Natranaerobius thermophilus (strain ATCC BAA-1301 / DSM 18059 / JW/NM-WN-LF)</name>
    <dbReference type="NCBI Taxonomy" id="457570"/>
    <lineage>
        <taxon>Bacteria</taxon>
        <taxon>Bacillati</taxon>
        <taxon>Bacillota</taxon>
        <taxon>Clostridia</taxon>
        <taxon>Natranaerobiales</taxon>
        <taxon>Natranaerobiaceae</taxon>
        <taxon>Natranaerobius</taxon>
    </lineage>
</organism>
<dbReference type="HOGENOM" id="CLU_155700_0_0_9"/>
<dbReference type="InParanoid" id="B2A3F0"/>
<dbReference type="InterPro" id="IPR019301">
    <property type="entry name" value="Flagellar_prot_FlgJ_N"/>
</dbReference>
<sequence length="135" mass="15473">MITEGIKFPSSQPELLDPGKKIEQNPEKFQQQLEDAQERIDSQNSVEGEQSQDANAQEKESQELYQAAQKFEGMFIQEMMKSMRETIPESDLIDGGFAEDVFESKLDQHYSEKMAESGGFGLADKIYEQFTSYQR</sequence>
<evidence type="ECO:0000256" key="1">
    <source>
        <dbReference type="SAM" id="MobiDB-lite"/>
    </source>
</evidence>
<feature type="domain" description="Flagellar protein FlgJ N-terminal" evidence="2">
    <location>
        <begin position="81"/>
        <end position="129"/>
    </location>
</feature>